<comment type="caution">
    <text evidence="9">The sequence shown here is derived from an EMBL/GenBank/DDBJ whole genome shotgun (WGS) entry which is preliminary data.</text>
</comment>
<keyword evidence="3" id="KW-0677">Repeat</keyword>
<dbReference type="InterPro" id="IPR011489">
    <property type="entry name" value="EMI_domain"/>
</dbReference>
<dbReference type="Proteomes" id="UP000663889">
    <property type="component" value="Unassembled WGS sequence"/>
</dbReference>
<reference evidence="9" key="1">
    <citation type="submission" date="2021-02" db="EMBL/GenBank/DDBJ databases">
        <authorList>
            <person name="Nowell W R."/>
        </authorList>
    </citation>
    <scope>NUCLEOTIDE SEQUENCE</scope>
</reference>
<evidence type="ECO:0000259" key="8">
    <source>
        <dbReference type="PROSITE" id="PS51041"/>
    </source>
</evidence>
<dbReference type="EMBL" id="CAJNOU010001859">
    <property type="protein sequence ID" value="CAF1261268.1"/>
    <property type="molecule type" value="Genomic_DNA"/>
</dbReference>
<dbReference type="SMART" id="SM00180">
    <property type="entry name" value="EGF_Lam"/>
    <property type="match status" value="7"/>
</dbReference>
<feature type="domain" description="EMI" evidence="8">
    <location>
        <begin position="37"/>
        <end position="119"/>
    </location>
</feature>
<feature type="signal peptide" evidence="6">
    <location>
        <begin position="1"/>
        <end position="21"/>
    </location>
</feature>
<evidence type="ECO:0000256" key="2">
    <source>
        <dbReference type="ARBA" id="ARBA00022729"/>
    </source>
</evidence>
<dbReference type="FunFam" id="2.170.300.10:FF:000041">
    <property type="entry name" value="Tyrosine protein kinase receptor tie-1, putative"/>
    <property type="match status" value="1"/>
</dbReference>
<dbReference type="PANTHER" id="PTHR24043:SF9">
    <property type="entry name" value="MULTIPLE EGF LIKE DOMAINS 11"/>
    <property type="match status" value="1"/>
</dbReference>
<feature type="disulfide bond" evidence="5">
    <location>
        <begin position="266"/>
        <end position="275"/>
    </location>
</feature>
<keyword evidence="1 5" id="KW-0245">EGF-like domain</keyword>
<evidence type="ECO:0000256" key="3">
    <source>
        <dbReference type="ARBA" id="ARBA00022737"/>
    </source>
</evidence>
<organism evidence="9 10">
    <name type="scientific">Rotaria sordida</name>
    <dbReference type="NCBI Taxonomy" id="392033"/>
    <lineage>
        <taxon>Eukaryota</taxon>
        <taxon>Metazoa</taxon>
        <taxon>Spiralia</taxon>
        <taxon>Gnathifera</taxon>
        <taxon>Rotifera</taxon>
        <taxon>Eurotatoria</taxon>
        <taxon>Bdelloidea</taxon>
        <taxon>Philodinida</taxon>
        <taxon>Philodinidae</taxon>
        <taxon>Rotaria</taxon>
    </lineage>
</organism>
<dbReference type="PROSITE" id="PS00022">
    <property type="entry name" value="EGF_1"/>
    <property type="match status" value="6"/>
</dbReference>
<dbReference type="PROSITE" id="PS51041">
    <property type="entry name" value="EMI"/>
    <property type="match status" value="1"/>
</dbReference>
<dbReference type="Pfam" id="PF00053">
    <property type="entry name" value="EGF_laminin"/>
    <property type="match status" value="2"/>
</dbReference>
<dbReference type="PROSITE" id="PS50026">
    <property type="entry name" value="EGF_3"/>
    <property type="match status" value="1"/>
</dbReference>
<evidence type="ECO:0000256" key="5">
    <source>
        <dbReference type="PROSITE-ProRule" id="PRU00076"/>
    </source>
</evidence>
<dbReference type="PRINTS" id="PR00011">
    <property type="entry name" value="EGFLAMININ"/>
</dbReference>
<sequence>MSMNQASCFLLLFLIVLSTTANIEDDFHDDIELTSDMPNVCSKIETRTVTKLVPCLKSYDHLVKVWSRNCSNGRRICPIYEHRTEYYQSEQTITKEINVTIYHCCLGWTRLIHDYGCPIAMQPNRVQRKIPLRHAYSHQLDSINNRCPQNRFGMQCEYSCSQCIFGTCNWRMRICDCQSGFTGVFCNQTTMIERNIIDETHRCQLCHKGNTASCHMETGKCQCLPGHRGIRCEEDCPNSYYGRDCIHRCSCQNGGICDSRDGHCFCLSGFTGSRCESSCPESTFGHMCLQKCQCTGDNICHPRTGECNSLSCNGDSKCLVEQQRKKSLISSCPEGYHSPPNCRQKCMCMNNAQCEPLSGRCLCHSGHAGRYCERSCERGWYGPGCIHRCNCHHGATCDGRTGACLCGMGITGKLCDQECPEGTFGRNCSEICQCKNGAQCNKNTGCCACSIGYYGSTCQFDCRPFTYGYYCSHTCNCSTETSDGCDSKTGKCQCKLGFHGDRCEITCPTGQWGYECLNKCDCNGNSCNSQTGICECPAGRTGVRCEEDCPPNTYGIGCKPCSCQSFQLCDVVTGECKCPSGWKGDACQFPLTANGPDMPDRGDMYKKDT</sequence>
<dbReference type="PROSITE" id="PS01186">
    <property type="entry name" value="EGF_2"/>
    <property type="match status" value="1"/>
</dbReference>
<dbReference type="InterPro" id="IPR000742">
    <property type="entry name" value="EGF"/>
</dbReference>
<dbReference type="InterPro" id="IPR002049">
    <property type="entry name" value="LE_dom"/>
</dbReference>
<feature type="domain" description="EGF-like" evidence="7">
    <location>
        <begin position="246"/>
        <end position="276"/>
    </location>
</feature>
<keyword evidence="4 5" id="KW-1015">Disulfide bond</keyword>
<evidence type="ECO:0000256" key="1">
    <source>
        <dbReference type="ARBA" id="ARBA00022536"/>
    </source>
</evidence>
<dbReference type="AlphaFoldDB" id="A0A815ASK4"/>
<evidence type="ECO:0000313" key="10">
    <source>
        <dbReference type="Proteomes" id="UP000663889"/>
    </source>
</evidence>
<name>A0A815ASK4_9BILA</name>
<keyword evidence="2 6" id="KW-0732">Signal</keyword>
<evidence type="ECO:0000259" key="7">
    <source>
        <dbReference type="PROSITE" id="PS50026"/>
    </source>
</evidence>
<comment type="caution">
    <text evidence="5">Lacks conserved residue(s) required for the propagation of feature annotation.</text>
</comment>
<accession>A0A815ASK4</accession>
<dbReference type="PANTHER" id="PTHR24043">
    <property type="entry name" value="SCAVENGER RECEPTOR CLASS F"/>
    <property type="match status" value="1"/>
</dbReference>
<evidence type="ECO:0000313" key="9">
    <source>
        <dbReference type="EMBL" id="CAF1261268.1"/>
    </source>
</evidence>
<feature type="chain" id="PRO_5032293229" evidence="6">
    <location>
        <begin position="22"/>
        <end position="609"/>
    </location>
</feature>
<dbReference type="SMART" id="SM00181">
    <property type="entry name" value="EGF"/>
    <property type="match status" value="9"/>
</dbReference>
<proteinExistence type="predicted"/>
<evidence type="ECO:0000256" key="6">
    <source>
        <dbReference type="SAM" id="SignalP"/>
    </source>
</evidence>
<evidence type="ECO:0000256" key="4">
    <source>
        <dbReference type="ARBA" id="ARBA00023157"/>
    </source>
</evidence>
<dbReference type="GO" id="GO:0005044">
    <property type="term" value="F:scavenger receptor activity"/>
    <property type="evidence" value="ECO:0007669"/>
    <property type="project" value="InterPro"/>
</dbReference>
<dbReference type="InterPro" id="IPR042635">
    <property type="entry name" value="MEGF10/SREC1/2-like"/>
</dbReference>
<dbReference type="Gene3D" id="2.170.300.10">
    <property type="entry name" value="Tie2 ligand-binding domain superfamily"/>
    <property type="match status" value="3"/>
</dbReference>
<gene>
    <name evidence="9" type="ORF">SEV965_LOCUS24253</name>
</gene>
<protein>
    <submittedName>
        <fullName evidence="9">Uncharacterized protein</fullName>
    </submittedName>
</protein>
<dbReference type="CDD" id="cd00055">
    <property type="entry name" value="EGF_Lam"/>
    <property type="match status" value="1"/>
</dbReference>